<dbReference type="GO" id="GO:0016491">
    <property type="term" value="F:oxidoreductase activity"/>
    <property type="evidence" value="ECO:0007669"/>
    <property type="project" value="InterPro"/>
</dbReference>
<dbReference type="GO" id="GO:0043546">
    <property type="term" value="F:molybdopterin cofactor binding"/>
    <property type="evidence" value="ECO:0007669"/>
    <property type="project" value="InterPro"/>
</dbReference>
<keyword evidence="4" id="KW-0411">Iron-sulfur</keyword>
<dbReference type="InterPro" id="IPR006963">
    <property type="entry name" value="Mopterin_OxRdtase_4Fe-4S_dom"/>
</dbReference>
<dbReference type="PROSITE" id="PS51669">
    <property type="entry name" value="4FE4S_MOW_BIS_MGD"/>
    <property type="match status" value="1"/>
</dbReference>
<comment type="caution">
    <text evidence="6">The sequence shown here is derived from an EMBL/GenBank/DDBJ whole genome shotgun (WGS) entry which is preliminary data.</text>
</comment>
<organism evidence="6">
    <name type="scientific">Caldicellulosiruptor owensensis</name>
    <dbReference type="NCBI Taxonomy" id="55205"/>
    <lineage>
        <taxon>Bacteria</taxon>
        <taxon>Bacillati</taxon>
        <taxon>Bacillota</taxon>
        <taxon>Bacillota incertae sedis</taxon>
        <taxon>Caldicellulosiruptorales</taxon>
        <taxon>Caldicellulosiruptoraceae</taxon>
        <taxon>Caldicellulosiruptor</taxon>
    </lineage>
</organism>
<feature type="domain" description="4Fe-4S Mo/W bis-MGD-type" evidence="5">
    <location>
        <begin position="1"/>
        <end position="57"/>
    </location>
</feature>
<dbReference type="Pfam" id="PF01568">
    <property type="entry name" value="Molydop_binding"/>
    <property type="match status" value="1"/>
</dbReference>
<gene>
    <name evidence="6" type="ORF">ENL71_03525</name>
</gene>
<evidence type="ECO:0000256" key="1">
    <source>
        <dbReference type="ARBA" id="ARBA00010312"/>
    </source>
</evidence>
<evidence type="ECO:0000313" key="6">
    <source>
        <dbReference type="EMBL" id="HHS01592.1"/>
    </source>
</evidence>
<dbReference type="EMBL" id="DRUZ01000041">
    <property type="protein sequence ID" value="HHS01592.1"/>
    <property type="molecule type" value="Genomic_DNA"/>
</dbReference>
<keyword evidence="2" id="KW-0479">Metal-binding</keyword>
<dbReference type="SMART" id="SM00926">
    <property type="entry name" value="Molybdop_Fe4S4"/>
    <property type="match status" value="1"/>
</dbReference>
<dbReference type="SUPFAM" id="SSF50692">
    <property type="entry name" value="ADC-like"/>
    <property type="match status" value="1"/>
</dbReference>
<dbReference type="InterPro" id="IPR006657">
    <property type="entry name" value="MoPterin_dinucl-bd_dom"/>
</dbReference>
<dbReference type="Gene3D" id="3.30.2070.10">
    <property type="entry name" value="Formate dehydrogenase/DMSO reductase"/>
    <property type="match status" value="1"/>
</dbReference>
<reference evidence="6" key="1">
    <citation type="journal article" date="2020" name="mSystems">
        <title>Genome- and Community-Level Interaction Insights into Carbon Utilization and Element Cycling Functions of Hydrothermarchaeota in Hydrothermal Sediment.</title>
        <authorList>
            <person name="Zhou Z."/>
            <person name="Liu Y."/>
            <person name="Xu W."/>
            <person name="Pan J."/>
            <person name="Luo Z.H."/>
            <person name="Li M."/>
        </authorList>
    </citation>
    <scope>NUCLEOTIDE SEQUENCE [LARGE SCALE GENOMIC DNA]</scope>
    <source>
        <strain evidence="6">SpSt-102</strain>
    </source>
</reference>
<dbReference type="Gene3D" id="3.40.228.10">
    <property type="entry name" value="Dimethylsulfoxide Reductase, domain 2"/>
    <property type="match status" value="1"/>
</dbReference>
<accession>A0A7C5V3A0</accession>
<dbReference type="PANTHER" id="PTHR43742">
    <property type="entry name" value="TRIMETHYLAMINE-N-OXIDE REDUCTASE"/>
    <property type="match status" value="1"/>
</dbReference>
<dbReference type="CDD" id="cd02766">
    <property type="entry name" value="MopB_3"/>
    <property type="match status" value="1"/>
</dbReference>
<evidence type="ECO:0000259" key="5">
    <source>
        <dbReference type="PROSITE" id="PS51669"/>
    </source>
</evidence>
<name>A0A7C5V3A0_9FIRM</name>
<dbReference type="InterPro" id="IPR050612">
    <property type="entry name" value="Prok_Mopterin_Oxidored"/>
</dbReference>
<dbReference type="Gene3D" id="3.40.50.740">
    <property type="match status" value="1"/>
</dbReference>
<sequence length="643" mass="73232">MKKKTFCPLDCFDSCAIVAQVEDGKAVKLYGSKDHPITNGFLCPKGYRLLEKVYSKERITTPLLRVKNEFHQISWSQALDMIAEQIKEILKKYNSSAILYYSGGGYEGYLRNIERLFFDYLGGATYSEGSLCWGAGLLAQKIDFGNSLCHSPFDIFNSNWIVLWGRNALWTNLHLFYFVHMAKKQGKKVVVIDIYPTETFKIADIGLIINPGSDSYLAYGAIKYILENGKEDREFIEKYTVGFEKVKEIASRLTYEEIEKKCGVNKKDIENIANIYIQRPVSTFIGYGPQRYTHGVNTIRTIDYLVAISGNVGIEGGGSNFAHRFTKNIASIFKDDTRAVNKRFYNRAKLGEYLKDQQNPPIEMVYISAGNPVSQCPDSDLVFRELQKRFVVVVDMFLTATTQAATIVLPAASFLEKEDVFVPNMWHDYIGVSEKVIEKVGDSKSEVEIINQLAKRLDLDFPIKSEKEWVECVKAHFEKALNIKFDKHFVRATKMDVPWEDKVFLTKSKKFEFENEKMGVAVPSTDEERVLKNQLRLVTVHSQKTLHSQEFFERRPVAIFNIEDAKRLGIGNGDKVLLYNGCGGFVVEAVLRQDVKRGYIIVEEGFQNQNIETINSCLFSKTAEMDSQAAFNSNFVFVKKVAT</sequence>
<protein>
    <submittedName>
        <fullName evidence="6">Nitrate reductase</fullName>
    </submittedName>
</protein>
<dbReference type="PANTHER" id="PTHR43742:SF6">
    <property type="entry name" value="OXIDOREDUCTASE YYAE-RELATED"/>
    <property type="match status" value="1"/>
</dbReference>
<dbReference type="InterPro" id="IPR009010">
    <property type="entry name" value="Asp_de-COase-like_dom_sf"/>
</dbReference>
<evidence type="ECO:0000256" key="4">
    <source>
        <dbReference type="ARBA" id="ARBA00023014"/>
    </source>
</evidence>
<dbReference type="Gene3D" id="2.40.40.20">
    <property type="match status" value="1"/>
</dbReference>
<dbReference type="Pfam" id="PF04879">
    <property type="entry name" value="Molybdop_Fe4S4"/>
    <property type="match status" value="1"/>
</dbReference>
<evidence type="ECO:0000256" key="3">
    <source>
        <dbReference type="ARBA" id="ARBA00023004"/>
    </source>
</evidence>
<dbReference type="Gene3D" id="2.20.25.90">
    <property type="entry name" value="ADC-like domains"/>
    <property type="match status" value="1"/>
</dbReference>
<dbReference type="AlphaFoldDB" id="A0A7C5V3A0"/>
<comment type="similarity">
    <text evidence="1">Belongs to the prokaryotic molybdopterin-containing oxidoreductase family.</text>
</comment>
<dbReference type="Pfam" id="PF00384">
    <property type="entry name" value="Molybdopterin"/>
    <property type="match status" value="1"/>
</dbReference>
<dbReference type="GO" id="GO:0051536">
    <property type="term" value="F:iron-sulfur cluster binding"/>
    <property type="evidence" value="ECO:0007669"/>
    <property type="project" value="UniProtKB-KW"/>
</dbReference>
<dbReference type="InterPro" id="IPR006656">
    <property type="entry name" value="Mopterin_OxRdtase"/>
</dbReference>
<dbReference type="SUPFAM" id="SSF53706">
    <property type="entry name" value="Formate dehydrogenase/DMSO reductase, domains 1-3"/>
    <property type="match status" value="1"/>
</dbReference>
<keyword evidence="3" id="KW-0408">Iron</keyword>
<dbReference type="GO" id="GO:0046872">
    <property type="term" value="F:metal ion binding"/>
    <property type="evidence" value="ECO:0007669"/>
    <property type="project" value="UniProtKB-KW"/>
</dbReference>
<proteinExistence type="inferred from homology"/>
<evidence type="ECO:0000256" key="2">
    <source>
        <dbReference type="ARBA" id="ARBA00022723"/>
    </source>
</evidence>